<organism evidence="2 3">
    <name type="scientific">Caligus rogercresseyi</name>
    <name type="common">Sea louse</name>
    <dbReference type="NCBI Taxonomy" id="217165"/>
    <lineage>
        <taxon>Eukaryota</taxon>
        <taxon>Metazoa</taxon>
        <taxon>Ecdysozoa</taxon>
        <taxon>Arthropoda</taxon>
        <taxon>Crustacea</taxon>
        <taxon>Multicrustacea</taxon>
        <taxon>Hexanauplia</taxon>
        <taxon>Copepoda</taxon>
        <taxon>Siphonostomatoida</taxon>
        <taxon>Caligidae</taxon>
        <taxon>Caligus</taxon>
    </lineage>
</organism>
<dbReference type="AlphaFoldDB" id="A0A7T8KA53"/>
<dbReference type="EMBL" id="CP045896">
    <property type="protein sequence ID" value="QQP50921.1"/>
    <property type="molecule type" value="Genomic_DNA"/>
</dbReference>
<dbReference type="Proteomes" id="UP000595437">
    <property type="component" value="Chromosome 7"/>
</dbReference>
<gene>
    <name evidence="2" type="ORF">FKW44_012085</name>
</gene>
<protein>
    <submittedName>
        <fullName evidence="2">Uncharacterized protein</fullName>
    </submittedName>
</protein>
<sequence length="57" mass="6581">MKALNTYRQCLGPPRVSRLPSRKAPNCRPSSSLKESHPCLEKSPILRLHERNLFPRL</sequence>
<evidence type="ECO:0000256" key="1">
    <source>
        <dbReference type="SAM" id="MobiDB-lite"/>
    </source>
</evidence>
<name>A0A7T8KA53_CALRO</name>
<evidence type="ECO:0000313" key="2">
    <source>
        <dbReference type="EMBL" id="QQP50921.1"/>
    </source>
</evidence>
<keyword evidence="3" id="KW-1185">Reference proteome</keyword>
<feature type="region of interest" description="Disordered" evidence="1">
    <location>
        <begin position="12"/>
        <end position="38"/>
    </location>
</feature>
<accession>A0A7T8KA53</accession>
<evidence type="ECO:0000313" key="3">
    <source>
        <dbReference type="Proteomes" id="UP000595437"/>
    </source>
</evidence>
<proteinExistence type="predicted"/>
<reference evidence="3" key="1">
    <citation type="submission" date="2021-01" db="EMBL/GenBank/DDBJ databases">
        <title>Caligus Genome Assembly.</title>
        <authorList>
            <person name="Gallardo-Escarate C."/>
        </authorList>
    </citation>
    <scope>NUCLEOTIDE SEQUENCE [LARGE SCALE GENOMIC DNA]</scope>
</reference>